<dbReference type="NCBIfam" id="TIGR00031">
    <property type="entry name" value="UDP-GALP_mutase"/>
    <property type="match status" value="1"/>
</dbReference>
<keyword evidence="3" id="KW-0285">Flavoprotein</keyword>
<dbReference type="GeneID" id="41321322"/>
<dbReference type="SUPFAM" id="SSF54373">
    <property type="entry name" value="FAD-linked reductases, C-terminal domain"/>
    <property type="match status" value="1"/>
</dbReference>
<dbReference type="SUPFAM" id="SSF51971">
    <property type="entry name" value="Nucleotide-binding domain"/>
    <property type="match status" value="1"/>
</dbReference>
<evidence type="ECO:0000256" key="4">
    <source>
        <dbReference type="ARBA" id="ARBA00022827"/>
    </source>
</evidence>
<proteinExistence type="inferred from homology"/>
<name>A0A3G3IFT4_9ARCH</name>
<dbReference type="Pfam" id="PF03275">
    <property type="entry name" value="GLF"/>
    <property type="match status" value="1"/>
</dbReference>
<comment type="similarity">
    <text evidence="2">Belongs to the UDP-galactopyranose/dTDP-fucopyranose mutase family.</text>
</comment>
<dbReference type="EMBL" id="CP017686">
    <property type="protein sequence ID" value="AYQ54697.1"/>
    <property type="molecule type" value="Genomic_DNA"/>
</dbReference>
<evidence type="ECO:0000256" key="5">
    <source>
        <dbReference type="ARBA" id="ARBA00023235"/>
    </source>
</evidence>
<keyword evidence="4" id="KW-0274">FAD</keyword>
<feature type="domain" description="UDP-galactopyranose mutase C-terminal" evidence="6">
    <location>
        <begin position="153"/>
        <end position="353"/>
    </location>
</feature>
<keyword evidence="5" id="KW-0413">Isomerase</keyword>
<dbReference type="InterPro" id="IPR004379">
    <property type="entry name" value="UDP-GALP_mutase"/>
</dbReference>
<organism evidence="7 8">
    <name type="scientific">Methanomethylophilus alvi</name>
    <dbReference type="NCBI Taxonomy" id="1291540"/>
    <lineage>
        <taxon>Archaea</taxon>
        <taxon>Methanobacteriati</taxon>
        <taxon>Thermoplasmatota</taxon>
        <taxon>Thermoplasmata</taxon>
        <taxon>Methanomassiliicoccales</taxon>
        <taxon>Methanomethylophilaceae</taxon>
        <taxon>Methanomethylophilus</taxon>
    </lineage>
</organism>
<dbReference type="Pfam" id="PF13450">
    <property type="entry name" value="NAD_binding_8"/>
    <property type="match status" value="1"/>
</dbReference>
<evidence type="ECO:0000256" key="1">
    <source>
        <dbReference type="ARBA" id="ARBA00001974"/>
    </source>
</evidence>
<dbReference type="Proteomes" id="UP000273278">
    <property type="component" value="Chromosome"/>
</dbReference>
<reference evidence="7 8" key="1">
    <citation type="submission" date="2016-10" db="EMBL/GenBank/DDBJ databases">
        <title>Complete genome of the TMA-utilizing, human hosted archaeon Methanomethylophilus alvus Gen. nov, sp. nov., strain Mx-05, derived from a pure culture.</title>
        <authorList>
            <person name="Brugere J.-F."/>
            <person name="Ben Hania W."/>
            <person name="Chaudhary P.P."/>
            <person name="Gaci N."/>
            <person name="Borrel G."/>
            <person name="Cao Van Tuat L."/>
            <person name="Fardeau M.-L."/>
            <person name="Harris H.M.B."/>
            <person name="O'Toole P.W."/>
            <person name="Ollivier B."/>
        </authorList>
    </citation>
    <scope>NUCLEOTIDE SEQUENCE [LARGE SCALE GENOMIC DNA]</scope>
    <source>
        <strain evidence="7 8">Mx-05</strain>
    </source>
</reference>
<dbReference type="InterPro" id="IPR015899">
    <property type="entry name" value="UDP-GalPyranose_mutase_C"/>
</dbReference>
<dbReference type="OMA" id="INVHKYG"/>
<comment type="cofactor">
    <cofactor evidence="1">
        <name>FAD</name>
        <dbReference type="ChEBI" id="CHEBI:57692"/>
    </cofactor>
</comment>
<dbReference type="PANTHER" id="PTHR21197:SF0">
    <property type="entry name" value="UDP-GALACTOPYRANOSE MUTASE"/>
    <property type="match status" value="1"/>
</dbReference>
<evidence type="ECO:0000313" key="8">
    <source>
        <dbReference type="Proteomes" id="UP000273278"/>
    </source>
</evidence>
<gene>
    <name evidence="7" type="ORF">BKD89_02600</name>
</gene>
<dbReference type="AlphaFoldDB" id="A0A3G3IFT4"/>
<protein>
    <submittedName>
        <fullName evidence="7">UDP-galactopyranose mutase</fullName>
    </submittedName>
</protein>
<accession>A0A3G3IFT4</accession>
<dbReference type="RefSeq" id="WP_015504423.1">
    <property type="nucleotide sequence ID" value="NZ_CP017686.1"/>
</dbReference>
<evidence type="ECO:0000313" key="7">
    <source>
        <dbReference type="EMBL" id="AYQ54697.1"/>
    </source>
</evidence>
<dbReference type="PANTHER" id="PTHR21197">
    <property type="entry name" value="UDP-GALACTOPYRANOSE MUTASE"/>
    <property type="match status" value="1"/>
</dbReference>
<evidence type="ECO:0000256" key="3">
    <source>
        <dbReference type="ARBA" id="ARBA00022630"/>
    </source>
</evidence>
<evidence type="ECO:0000256" key="2">
    <source>
        <dbReference type="ARBA" id="ARBA00009321"/>
    </source>
</evidence>
<dbReference type="Gene3D" id="3.40.50.720">
    <property type="entry name" value="NAD(P)-binding Rossmann-like Domain"/>
    <property type="match status" value="3"/>
</dbReference>
<dbReference type="GO" id="GO:0005829">
    <property type="term" value="C:cytosol"/>
    <property type="evidence" value="ECO:0007669"/>
    <property type="project" value="TreeGrafter"/>
</dbReference>
<dbReference type="GO" id="GO:0050660">
    <property type="term" value="F:flavin adenine dinucleotide binding"/>
    <property type="evidence" value="ECO:0007669"/>
    <property type="project" value="TreeGrafter"/>
</dbReference>
<evidence type="ECO:0000259" key="6">
    <source>
        <dbReference type="Pfam" id="PF03275"/>
    </source>
</evidence>
<sequence length="372" mass="44076">MLYCLIVGAGISGSSIANIISSGSTDCKIKVIDEKNAIGGNCFDYLDENNIMIHRYGSHIFHTSDKKVWDFLSQFTSFNTYMHRVYAVIEGNEVPIPFNFDSIRRCFPENLADRIERKLLDRFEYGSKIPIRDFMEQDDEDLRFLAQYVYDNVFVHYTEKQWGKDPSQIDGAVTARVPVYLSRDCRYFQDTYQGIPSEGYTRMIEKMLDRPNIEVKLDTDFKDIENPEEYDHIFYTGPIDELMDYCFGPLPYRSVHFKLETYDREHYQDNAVVNYPNNYDFTRIHEYKYYLNDRSDRTVIAKEYSEDFVIGKNERYYPVPTEESAELYSRYLEAAKRKYPNMHFLGRLGDNKYYDMDKAVARAMEVYKEVFE</sequence>
<dbReference type="GO" id="GO:0008767">
    <property type="term" value="F:UDP-galactopyranose mutase activity"/>
    <property type="evidence" value="ECO:0007669"/>
    <property type="project" value="InterPro"/>
</dbReference>